<keyword evidence="1" id="KW-0472">Membrane</keyword>
<reference evidence="2 3" key="1">
    <citation type="journal article" date="2015" name="Genome Biol.">
        <title>Comparative genomics of Steinernema reveals deeply conserved gene regulatory networks.</title>
        <authorList>
            <person name="Dillman A.R."/>
            <person name="Macchietto M."/>
            <person name="Porter C.F."/>
            <person name="Rogers A."/>
            <person name="Williams B."/>
            <person name="Antoshechkin I."/>
            <person name="Lee M.M."/>
            <person name="Goodwin Z."/>
            <person name="Lu X."/>
            <person name="Lewis E.E."/>
            <person name="Goodrich-Blair H."/>
            <person name="Stock S.P."/>
            <person name="Adams B.J."/>
            <person name="Sternberg P.W."/>
            <person name="Mortazavi A."/>
        </authorList>
    </citation>
    <scope>NUCLEOTIDE SEQUENCE [LARGE SCALE GENOMIC DNA]</scope>
    <source>
        <strain evidence="2 3">ALL</strain>
    </source>
</reference>
<reference evidence="2 3" key="2">
    <citation type="journal article" date="2019" name="G3 (Bethesda)">
        <title>Hybrid Assembly of the Genome of the Entomopathogenic Nematode Steinernema carpocapsae Identifies the X-Chromosome.</title>
        <authorList>
            <person name="Serra L."/>
            <person name="Macchietto M."/>
            <person name="Macias-Munoz A."/>
            <person name="McGill C.J."/>
            <person name="Rodriguez I.M."/>
            <person name="Rodriguez B."/>
            <person name="Murad R."/>
            <person name="Mortazavi A."/>
        </authorList>
    </citation>
    <scope>NUCLEOTIDE SEQUENCE [LARGE SCALE GENOMIC DNA]</scope>
    <source>
        <strain evidence="2 3">ALL</strain>
    </source>
</reference>
<feature type="transmembrane region" description="Helical" evidence="1">
    <location>
        <begin position="81"/>
        <end position="101"/>
    </location>
</feature>
<dbReference type="EMBL" id="AZBU02000002">
    <property type="protein sequence ID" value="TKR93021.1"/>
    <property type="molecule type" value="Genomic_DNA"/>
</dbReference>
<keyword evidence="1" id="KW-1133">Transmembrane helix</keyword>
<dbReference type="Proteomes" id="UP000298663">
    <property type="component" value="Unassembled WGS sequence"/>
</dbReference>
<name>A0A4U5PAB2_STECR</name>
<proteinExistence type="predicted"/>
<dbReference type="AlphaFoldDB" id="A0A4U5PAB2"/>
<evidence type="ECO:0000256" key="1">
    <source>
        <dbReference type="SAM" id="Phobius"/>
    </source>
</evidence>
<sequence length="117" mass="13842">MMRVLLPTPRNPKIPDSADSLRTVSVNSTAAPRQSASRWKFRKIHFCHFACERRRHWICERYRDSQLAVCNKSSHARIVRFVLASFSFAPSAIIVLLIVWWRDAWFVCDSKERLKYF</sequence>
<protein>
    <submittedName>
        <fullName evidence="2">Uncharacterized protein</fullName>
    </submittedName>
</protein>
<gene>
    <name evidence="2" type="ORF">L596_007554</name>
</gene>
<organism evidence="2 3">
    <name type="scientific">Steinernema carpocapsae</name>
    <name type="common">Entomopathogenic nematode</name>
    <dbReference type="NCBI Taxonomy" id="34508"/>
    <lineage>
        <taxon>Eukaryota</taxon>
        <taxon>Metazoa</taxon>
        <taxon>Ecdysozoa</taxon>
        <taxon>Nematoda</taxon>
        <taxon>Chromadorea</taxon>
        <taxon>Rhabditida</taxon>
        <taxon>Tylenchina</taxon>
        <taxon>Panagrolaimomorpha</taxon>
        <taxon>Strongyloidoidea</taxon>
        <taxon>Steinernematidae</taxon>
        <taxon>Steinernema</taxon>
    </lineage>
</organism>
<keyword evidence="3" id="KW-1185">Reference proteome</keyword>
<accession>A0A4U5PAB2</accession>
<evidence type="ECO:0000313" key="3">
    <source>
        <dbReference type="Proteomes" id="UP000298663"/>
    </source>
</evidence>
<evidence type="ECO:0000313" key="2">
    <source>
        <dbReference type="EMBL" id="TKR93021.1"/>
    </source>
</evidence>
<comment type="caution">
    <text evidence="2">The sequence shown here is derived from an EMBL/GenBank/DDBJ whole genome shotgun (WGS) entry which is preliminary data.</text>
</comment>
<keyword evidence="1" id="KW-0812">Transmembrane</keyword>